<dbReference type="GO" id="GO:0016491">
    <property type="term" value="F:oxidoreductase activity"/>
    <property type="evidence" value="ECO:0007669"/>
    <property type="project" value="InterPro"/>
</dbReference>
<feature type="domain" description="DSBA-like thioredoxin" evidence="1">
    <location>
        <begin position="3"/>
        <end position="203"/>
    </location>
</feature>
<evidence type="ECO:0000313" key="3">
    <source>
        <dbReference type="Proteomes" id="UP000599074"/>
    </source>
</evidence>
<dbReference type="PANTHER" id="PTHR13887">
    <property type="entry name" value="GLUTATHIONE S-TRANSFERASE KAPPA"/>
    <property type="match status" value="1"/>
</dbReference>
<evidence type="ECO:0000259" key="1">
    <source>
        <dbReference type="Pfam" id="PF01323"/>
    </source>
</evidence>
<dbReference type="SUPFAM" id="SSF52833">
    <property type="entry name" value="Thioredoxin-like"/>
    <property type="match status" value="1"/>
</dbReference>
<reference evidence="2" key="1">
    <citation type="submission" date="2021-01" db="EMBL/GenBank/DDBJ databases">
        <title>Whole genome shotgun sequence of Planosporangium mesophilum NBRC 109066.</title>
        <authorList>
            <person name="Komaki H."/>
            <person name="Tamura T."/>
        </authorList>
    </citation>
    <scope>NUCLEOTIDE SEQUENCE</scope>
    <source>
        <strain evidence="2">NBRC 109066</strain>
    </source>
</reference>
<dbReference type="PANTHER" id="PTHR13887:SF41">
    <property type="entry name" value="THIOREDOXIN SUPERFAMILY PROTEIN"/>
    <property type="match status" value="1"/>
</dbReference>
<dbReference type="Pfam" id="PF01323">
    <property type="entry name" value="DSBA"/>
    <property type="match status" value="1"/>
</dbReference>
<name>A0A8J3X2V1_9ACTN</name>
<dbReference type="AlphaFoldDB" id="A0A8J3X2V1"/>
<evidence type="ECO:0000313" key="2">
    <source>
        <dbReference type="EMBL" id="GII25897.1"/>
    </source>
</evidence>
<dbReference type="EMBL" id="BOON01000060">
    <property type="protein sequence ID" value="GII25897.1"/>
    <property type="molecule type" value="Genomic_DNA"/>
</dbReference>
<dbReference type="CDD" id="cd03024">
    <property type="entry name" value="DsbA_FrnE"/>
    <property type="match status" value="1"/>
</dbReference>
<dbReference type="Gene3D" id="3.40.30.10">
    <property type="entry name" value="Glutaredoxin"/>
    <property type="match status" value="1"/>
</dbReference>
<dbReference type="InterPro" id="IPR036249">
    <property type="entry name" value="Thioredoxin-like_sf"/>
</dbReference>
<gene>
    <name evidence="2" type="ORF">Pme01_54940</name>
</gene>
<keyword evidence="3" id="KW-1185">Reference proteome</keyword>
<protein>
    <submittedName>
        <fullName evidence="2">DSBA oxidoreductase</fullName>
    </submittedName>
</protein>
<organism evidence="2 3">
    <name type="scientific">Planosporangium mesophilum</name>
    <dbReference type="NCBI Taxonomy" id="689768"/>
    <lineage>
        <taxon>Bacteria</taxon>
        <taxon>Bacillati</taxon>
        <taxon>Actinomycetota</taxon>
        <taxon>Actinomycetes</taxon>
        <taxon>Micromonosporales</taxon>
        <taxon>Micromonosporaceae</taxon>
        <taxon>Planosporangium</taxon>
    </lineage>
</organism>
<dbReference type="InterPro" id="IPR001853">
    <property type="entry name" value="DSBA-like_thioredoxin_dom"/>
</dbReference>
<accession>A0A8J3X2V1</accession>
<proteinExistence type="predicted"/>
<sequence>MITVQIWSDVVCPWCYIGKRRIERALADFEQPVDIVWRSFQLDPEAPVREDGGFAESFAARKGLEVGQVRSMFGHVTEVAAGEGLAYDFDRVHGANTFDAHRLLHLAAARGKQGELKERLLRAYFTEGEWIGDQAVLARLASDVGLDEAEARRALEDGEYADEVRADIQSARSLGISGVPFFVFDRTFGVSGAQPVEVFTRALEAARDASTVDSSGAAGQACDDDSCAV</sequence>
<dbReference type="Proteomes" id="UP000599074">
    <property type="component" value="Unassembled WGS sequence"/>
</dbReference>
<comment type="caution">
    <text evidence="2">The sequence shown here is derived from an EMBL/GenBank/DDBJ whole genome shotgun (WGS) entry which is preliminary data.</text>
</comment>
<dbReference type="RefSeq" id="WP_168117777.1">
    <property type="nucleotide sequence ID" value="NZ_BOON01000060.1"/>
</dbReference>